<dbReference type="InterPro" id="IPR015884">
    <property type="entry name" value="Malic_enzyme_CS"/>
</dbReference>
<dbReference type="GO" id="GO:0004473">
    <property type="term" value="F:malate dehydrogenase (decarboxylating) (NADP+) activity"/>
    <property type="evidence" value="ECO:0007669"/>
    <property type="project" value="TreeGrafter"/>
</dbReference>
<dbReference type="GO" id="GO:0046872">
    <property type="term" value="F:metal ion binding"/>
    <property type="evidence" value="ECO:0007669"/>
    <property type="project" value="UniProtKB-KW"/>
</dbReference>
<dbReference type="Gene3D" id="3.40.50.720">
    <property type="entry name" value="NAD(P)-binding Rossmann-like Domain"/>
    <property type="match status" value="1"/>
</dbReference>
<dbReference type="PROSITE" id="PS00331">
    <property type="entry name" value="MALIC_ENZYMES"/>
    <property type="match status" value="1"/>
</dbReference>
<feature type="domain" description="Malic enzyme NAD-binding" evidence="9">
    <location>
        <begin position="320"/>
        <end position="573"/>
    </location>
</feature>
<dbReference type="PRINTS" id="PR00072">
    <property type="entry name" value="MALOXRDTASE"/>
</dbReference>
<dbReference type="FunFam" id="3.40.50.10380:FF:000008">
    <property type="entry name" value="Malic enzyme"/>
    <property type="match status" value="1"/>
</dbReference>
<protein>
    <recommendedName>
        <fullName evidence="8">Malic enzyme</fullName>
    </recommendedName>
</protein>
<accession>A0AAV7X8U8</accession>
<comment type="caution">
    <text evidence="11">The sequence shown here is derived from an EMBL/GenBank/DDBJ whole genome shotgun (WGS) entry which is preliminary data.</text>
</comment>
<keyword evidence="4 8" id="KW-0560">Oxidoreductase</keyword>
<evidence type="ECO:0000256" key="7">
    <source>
        <dbReference type="PIRSR" id="PIRSR000106-3"/>
    </source>
</evidence>
<evidence type="ECO:0000256" key="8">
    <source>
        <dbReference type="RuleBase" id="RU003426"/>
    </source>
</evidence>
<evidence type="ECO:0000256" key="5">
    <source>
        <dbReference type="PIRSR" id="PIRSR000106-1"/>
    </source>
</evidence>
<feature type="binding site" evidence="6">
    <location>
        <position position="504"/>
    </location>
    <ligand>
        <name>(S)-malate</name>
        <dbReference type="ChEBI" id="CHEBI:15589"/>
    </ligand>
</feature>
<feature type="active site" description="Proton donor" evidence="5">
    <location>
        <position position="152"/>
    </location>
</feature>
<dbReference type="Pfam" id="PF03949">
    <property type="entry name" value="Malic_M"/>
    <property type="match status" value="1"/>
</dbReference>
<feature type="binding site" evidence="6">
    <location>
        <position position="460"/>
    </location>
    <ligand>
        <name>(S)-malate</name>
        <dbReference type="ChEBI" id="CHEBI:15589"/>
    </ligand>
</feature>
<dbReference type="PANTHER" id="PTHR23406">
    <property type="entry name" value="MALIC ENZYME-RELATED"/>
    <property type="match status" value="1"/>
</dbReference>
<feature type="binding site" evidence="7">
    <location>
        <position position="295"/>
    </location>
    <ligand>
        <name>a divalent metal cation</name>
        <dbReference type="ChEBI" id="CHEBI:60240"/>
    </ligand>
</feature>
<reference evidence="11" key="1">
    <citation type="submission" date="2022-12" db="EMBL/GenBank/DDBJ databases">
        <title>Chromosome-level genome assembly of the bean flower thrips Megalurothrips usitatus.</title>
        <authorList>
            <person name="Ma L."/>
            <person name="Liu Q."/>
            <person name="Li H."/>
            <person name="Cai W."/>
        </authorList>
    </citation>
    <scope>NUCLEOTIDE SEQUENCE</scope>
    <source>
        <strain evidence="11">Cailab_2022a</strain>
    </source>
</reference>
<evidence type="ECO:0000259" key="9">
    <source>
        <dbReference type="SMART" id="SM00919"/>
    </source>
</evidence>
<dbReference type="InterPro" id="IPR012301">
    <property type="entry name" value="Malic_N_dom"/>
</dbReference>
<dbReference type="CDD" id="cd05312">
    <property type="entry name" value="NAD_bind_1_malic_enz"/>
    <property type="match status" value="1"/>
</dbReference>
<dbReference type="AlphaFoldDB" id="A0AAV7X8U8"/>
<feature type="active site" description="Proton acceptor" evidence="5">
    <location>
        <position position="223"/>
    </location>
</feature>
<organism evidence="11 12">
    <name type="scientific">Megalurothrips usitatus</name>
    <name type="common">bean blossom thrips</name>
    <dbReference type="NCBI Taxonomy" id="439358"/>
    <lineage>
        <taxon>Eukaryota</taxon>
        <taxon>Metazoa</taxon>
        <taxon>Ecdysozoa</taxon>
        <taxon>Arthropoda</taxon>
        <taxon>Hexapoda</taxon>
        <taxon>Insecta</taxon>
        <taxon>Pterygota</taxon>
        <taxon>Neoptera</taxon>
        <taxon>Paraneoptera</taxon>
        <taxon>Thysanoptera</taxon>
        <taxon>Terebrantia</taxon>
        <taxon>Thripoidea</taxon>
        <taxon>Thripidae</taxon>
        <taxon>Megalurothrips</taxon>
    </lineage>
</organism>
<comment type="similarity">
    <text evidence="2 8">Belongs to the malic enzymes family.</text>
</comment>
<keyword evidence="3 7" id="KW-0479">Metal-binding</keyword>
<dbReference type="InterPro" id="IPR037062">
    <property type="entry name" value="Malic_N_dom_sf"/>
</dbReference>
<evidence type="ECO:0000313" key="11">
    <source>
        <dbReference type="EMBL" id="KAJ1521268.1"/>
    </source>
</evidence>
<comment type="cofactor">
    <cofactor evidence="7">
        <name>Mg(2+)</name>
        <dbReference type="ChEBI" id="CHEBI:18420"/>
    </cofactor>
    <cofactor evidence="7">
        <name>Mn(2+)</name>
        <dbReference type="ChEBI" id="CHEBI:29035"/>
    </cofactor>
    <text evidence="7">Divalent metal cations. Prefers magnesium or manganese.</text>
</comment>
<dbReference type="InterPro" id="IPR001891">
    <property type="entry name" value="Malic_OxRdtase"/>
</dbReference>
<feature type="binding site" evidence="6">
    <location>
        <position position="205"/>
    </location>
    <ligand>
        <name>(S)-malate</name>
        <dbReference type="ChEBI" id="CHEBI:15589"/>
    </ligand>
</feature>
<dbReference type="SMART" id="SM01274">
    <property type="entry name" value="malic"/>
    <property type="match status" value="1"/>
</dbReference>
<dbReference type="NCBIfam" id="NF010052">
    <property type="entry name" value="PRK13529.1"/>
    <property type="match status" value="1"/>
</dbReference>
<feature type="binding site" evidence="7">
    <location>
        <position position="296"/>
    </location>
    <ligand>
        <name>a divalent metal cation</name>
        <dbReference type="ChEBI" id="CHEBI:60240"/>
    </ligand>
</feature>
<dbReference type="SUPFAM" id="SSF51735">
    <property type="entry name" value="NAD(P)-binding Rossmann-fold domains"/>
    <property type="match status" value="1"/>
</dbReference>
<dbReference type="GO" id="GO:0006108">
    <property type="term" value="P:malate metabolic process"/>
    <property type="evidence" value="ECO:0007669"/>
    <property type="project" value="TreeGrafter"/>
</dbReference>
<dbReference type="FunFam" id="3.40.50.720:FF:000060">
    <property type="entry name" value="Malic enzyme"/>
    <property type="match status" value="1"/>
</dbReference>
<dbReference type="PANTHER" id="PTHR23406:SF90">
    <property type="entry name" value="MALIC ENZYME-RELATED"/>
    <property type="match status" value="1"/>
</dbReference>
<evidence type="ECO:0000256" key="1">
    <source>
        <dbReference type="ARBA" id="ARBA00001936"/>
    </source>
</evidence>
<dbReference type="Gene3D" id="3.40.50.10380">
    <property type="entry name" value="Malic enzyme, N-terminal domain"/>
    <property type="match status" value="1"/>
</dbReference>
<feature type="binding site" evidence="7">
    <location>
        <position position="319"/>
    </location>
    <ligand>
        <name>a divalent metal cation</name>
        <dbReference type="ChEBI" id="CHEBI:60240"/>
    </ligand>
</feature>
<dbReference type="PIRSF" id="PIRSF000106">
    <property type="entry name" value="ME"/>
    <property type="match status" value="1"/>
</dbReference>
<dbReference type="InterPro" id="IPR036291">
    <property type="entry name" value="NAD(P)-bd_dom_sf"/>
</dbReference>
<comment type="cofactor">
    <cofactor evidence="1">
        <name>Mn(2+)</name>
        <dbReference type="ChEBI" id="CHEBI:29035"/>
    </cofactor>
</comment>
<keyword evidence="12" id="KW-1185">Reference proteome</keyword>
<sequence length="630" mass="69668">MLSSMAVVPRAALSTSHCAKSGILNGICRVVCVGSPSQPGGPLSSQRRCYHEVTGDVICPNMVQGIDHLRDPRLNKGLGFTLAERQALGIHGLMPPKFRSMEIQLQLCWKSVCRYNDPINKFLYLAELQDRNERLFFRLLSENVEELMPIVYTPTVGLACQKYGLIYRRPRGLFITIHDKGHIYDILKNWPEPDVRAIVVTDGERILGLGDLGACGMGIPVGKLALYTALAGIKPHQCLPITLDVGTNNQRLLKDALYIGLRQERVTGDVYDEFIDEFMQAVVKRYTQNTLIQFEDFGNHNAFRFLDKYCNEYCTFNDDIQGTASVAVAGLLASKRITNRKLSDNKYVFLGAGEAAIGIADLTVKGMMAEGCSEQEARDKIWMVDIDGLLAKDRPEGHLEGHKANYAKDHKPTHSFIDIVNEVKPSVLIGASAAAGAFTPEILKQMGKFNERPIIFALSNPTSKAECTAEQAYQNTEGRCVFSSGSPFPPVEYGGKTFTPGQGNNAYIFPGVALGVIATGMHHIPDDIFLISSQVLADSVSQADLDRGSLYPPLGDIREVSVKIAVKVAEYAYKKGLASLYPEPKDMESFIRSTQYDYYYDSPLPATYPWPKDVIDHAPIGDLSDKELMY</sequence>
<evidence type="ECO:0000259" key="10">
    <source>
        <dbReference type="SMART" id="SM01274"/>
    </source>
</evidence>
<evidence type="ECO:0000256" key="6">
    <source>
        <dbReference type="PIRSR" id="PIRSR000106-2"/>
    </source>
</evidence>
<evidence type="ECO:0000256" key="3">
    <source>
        <dbReference type="ARBA" id="ARBA00022723"/>
    </source>
</evidence>
<dbReference type="SMART" id="SM00919">
    <property type="entry name" value="Malic_M"/>
    <property type="match status" value="1"/>
</dbReference>
<dbReference type="Proteomes" id="UP001075354">
    <property type="component" value="Chromosome 13"/>
</dbReference>
<name>A0AAV7X8U8_9NEOP</name>
<dbReference type="Pfam" id="PF00390">
    <property type="entry name" value="malic"/>
    <property type="match status" value="1"/>
</dbReference>
<evidence type="ECO:0000256" key="2">
    <source>
        <dbReference type="ARBA" id="ARBA00008785"/>
    </source>
</evidence>
<dbReference type="GO" id="GO:0051287">
    <property type="term" value="F:NAD binding"/>
    <property type="evidence" value="ECO:0007669"/>
    <property type="project" value="InterPro"/>
</dbReference>
<dbReference type="InterPro" id="IPR046346">
    <property type="entry name" value="Aminoacid_DH-like_N_sf"/>
</dbReference>
<evidence type="ECO:0000256" key="4">
    <source>
        <dbReference type="ARBA" id="ARBA00023002"/>
    </source>
</evidence>
<dbReference type="SUPFAM" id="SSF53223">
    <property type="entry name" value="Aminoacid dehydrogenase-like, N-terminal domain"/>
    <property type="match status" value="1"/>
</dbReference>
<feature type="domain" description="Malic enzyme N-terminal" evidence="10">
    <location>
        <begin position="129"/>
        <end position="310"/>
    </location>
</feature>
<dbReference type="GO" id="GO:0005739">
    <property type="term" value="C:mitochondrion"/>
    <property type="evidence" value="ECO:0007669"/>
    <property type="project" value="TreeGrafter"/>
</dbReference>
<proteinExistence type="inferred from homology"/>
<dbReference type="EMBL" id="JAPTSV010000013">
    <property type="protein sequence ID" value="KAJ1521268.1"/>
    <property type="molecule type" value="Genomic_DNA"/>
</dbReference>
<evidence type="ECO:0000313" key="12">
    <source>
        <dbReference type="Proteomes" id="UP001075354"/>
    </source>
</evidence>
<dbReference type="InterPro" id="IPR012302">
    <property type="entry name" value="Malic_NAD-bd"/>
</dbReference>
<gene>
    <name evidence="11" type="ORF">ONE63_002949</name>
</gene>